<keyword evidence="3" id="KW-1185">Reference proteome</keyword>
<dbReference type="Proteomes" id="UP000001194">
    <property type="component" value="Unassembled WGS sequence"/>
</dbReference>
<accession>B0DVC0</accession>
<evidence type="ECO:0000259" key="1">
    <source>
        <dbReference type="Pfam" id="PF20236"/>
    </source>
</evidence>
<reference evidence="2 3" key="1">
    <citation type="journal article" date="2008" name="Nature">
        <title>The genome of Laccaria bicolor provides insights into mycorrhizal symbiosis.</title>
        <authorList>
            <person name="Martin F."/>
            <person name="Aerts A."/>
            <person name="Ahren D."/>
            <person name="Brun A."/>
            <person name="Danchin E.G.J."/>
            <person name="Duchaussoy F."/>
            <person name="Gibon J."/>
            <person name="Kohler A."/>
            <person name="Lindquist E."/>
            <person name="Pereda V."/>
            <person name="Salamov A."/>
            <person name="Shapiro H.J."/>
            <person name="Wuyts J."/>
            <person name="Blaudez D."/>
            <person name="Buee M."/>
            <person name="Brokstein P."/>
            <person name="Canbaeck B."/>
            <person name="Cohen D."/>
            <person name="Courty P.E."/>
            <person name="Coutinho P.M."/>
            <person name="Delaruelle C."/>
            <person name="Detter J.C."/>
            <person name="Deveau A."/>
            <person name="DiFazio S."/>
            <person name="Duplessis S."/>
            <person name="Fraissinet-Tachet L."/>
            <person name="Lucic E."/>
            <person name="Frey-Klett P."/>
            <person name="Fourrey C."/>
            <person name="Feussner I."/>
            <person name="Gay G."/>
            <person name="Grimwood J."/>
            <person name="Hoegger P.J."/>
            <person name="Jain P."/>
            <person name="Kilaru S."/>
            <person name="Labbe J."/>
            <person name="Lin Y.C."/>
            <person name="Legue V."/>
            <person name="Le Tacon F."/>
            <person name="Marmeisse R."/>
            <person name="Melayah D."/>
            <person name="Montanini B."/>
            <person name="Muratet M."/>
            <person name="Nehls U."/>
            <person name="Niculita-Hirzel H."/>
            <person name="Oudot-Le Secq M.P."/>
            <person name="Peter M."/>
            <person name="Quesneville H."/>
            <person name="Rajashekar B."/>
            <person name="Reich M."/>
            <person name="Rouhier N."/>
            <person name="Schmutz J."/>
            <person name="Yin T."/>
            <person name="Chalot M."/>
            <person name="Henrissat B."/>
            <person name="Kuees U."/>
            <person name="Lucas S."/>
            <person name="Van de Peer Y."/>
            <person name="Podila G.K."/>
            <person name="Polle A."/>
            <person name="Pukkila P.J."/>
            <person name="Richardson P.M."/>
            <person name="Rouze P."/>
            <person name="Sanders I.R."/>
            <person name="Stajich J.E."/>
            <person name="Tunlid A."/>
            <person name="Tuskan G."/>
            <person name="Grigoriev I.V."/>
        </authorList>
    </citation>
    <scope>NUCLEOTIDE SEQUENCE [LARGE SCALE GENOMIC DNA]</scope>
    <source>
        <strain evidence="3">S238N-H82 / ATCC MYA-4686</strain>
    </source>
</reference>
<sequence>MHRMPPITLEDRTGINTNTDFDDMYDRIFFHVARTPGQTTTKIYEMTIRASRHRSTLPLDKEPIILLDFAPDESLGTISFLKAPSQPSISMGRYLRKTSIFGSSLSRKFFGSDGREYRWNHRSVAGQEWTCTTAENYLVAHYDLKPLDVKAYDVSGNNFIIYDSFKHLIPELVASLIIMRHISQYNL</sequence>
<organism evidence="3">
    <name type="scientific">Laccaria bicolor (strain S238N-H82 / ATCC MYA-4686)</name>
    <name type="common">Bicoloured deceiver</name>
    <name type="synonym">Laccaria laccata var. bicolor</name>
    <dbReference type="NCBI Taxonomy" id="486041"/>
    <lineage>
        <taxon>Eukaryota</taxon>
        <taxon>Fungi</taxon>
        <taxon>Dikarya</taxon>
        <taxon>Basidiomycota</taxon>
        <taxon>Agaricomycotina</taxon>
        <taxon>Agaricomycetes</taxon>
        <taxon>Agaricomycetidae</taxon>
        <taxon>Agaricales</taxon>
        <taxon>Agaricineae</taxon>
        <taxon>Hydnangiaceae</taxon>
        <taxon>Laccaria</taxon>
    </lineage>
</organism>
<evidence type="ECO:0000313" key="2">
    <source>
        <dbReference type="EMBL" id="EDR01550.1"/>
    </source>
</evidence>
<dbReference type="HOGENOM" id="CLU_096875_0_0_1"/>
<dbReference type="KEGG" id="lbc:LACBIDRAFT_310896"/>
<gene>
    <name evidence="2" type="ORF">LACBIDRAFT_310896</name>
</gene>
<dbReference type="InterPro" id="IPR046528">
    <property type="entry name" value="DUF6593"/>
</dbReference>
<dbReference type="EMBL" id="DS547138">
    <property type="protein sequence ID" value="EDR01550.1"/>
    <property type="molecule type" value="Genomic_DNA"/>
</dbReference>
<dbReference type="RefSeq" id="XP_001887902.1">
    <property type="nucleotide sequence ID" value="XM_001887867.1"/>
</dbReference>
<dbReference type="AlphaFoldDB" id="B0DVC0"/>
<dbReference type="Pfam" id="PF20236">
    <property type="entry name" value="DUF6593"/>
    <property type="match status" value="1"/>
</dbReference>
<dbReference type="GeneID" id="6083491"/>
<name>B0DVC0_LACBS</name>
<proteinExistence type="predicted"/>
<evidence type="ECO:0000313" key="3">
    <source>
        <dbReference type="Proteomes" id="UP000001194"/>
    </source>
</evidence>
<feature type="domain" description="DUF6593" evidence="1">
    <location>
        <begin position="17"/>
        <end position="181"/>
    </location>
</feature>
<protein>
    <submittedName>
        <fullName evidence="2">Predicted protein</fullName>
    </submittedName>
</protein>
<dbReference type="InParanoid" id="B0DVC0"/>
<dbReference type="OrthoDB" id="2910790at2759"/>